<dbReference type="STRING" id="235985.SAMN05414137_12127"/>
<keyword evidence="6" id="KW-1185">Reference proteome</keyword>
<organism evidence="5 6">
    <name type="scientific">Streptacidiphilus jiangxiensis</name>
    <dbReference type="NCBI Taxonomy" id="235985"/>
    <lineage>
        <taxon>Bacteria</taxon>
        <taxon>Bacillati</taxon>
        <taxon>Actinomycetota</taxon>
        <taxon>Actinomycetes</taxon>
        <taxon>Kitasatosporales</taxon>
        <taxon>Streptomycetaceae</taxon>
        <taxon>Streptacidiphilus</taxon>
    </lineage>
</organism>
<evidence type="ECO:0000256" key="1">
    <source>
        <dbReference type="ARBA" id="ARBA00022679"/>
    </source>
</evidence>
<keyword evidence="2" id="KW-0012">Acyltransferase</keyword>
<evidence type="ECO:0000313" key="6">
    <source>
        <dbReference type="Proteomes" id="UP000183015"/>
    </source>
</evidence>
<dbReference type="PANTHER" id="PTHR43877:SF5">
    <property type="entry name" value="BLL8307 PROTEIN"/>
    <property type="match status" value="1"/>
</dbReference>
<accession>A0A1H7WPT7</accession>
<dbReference type="InterPro" id="IPR000182">
    <property type="entry name" value="GNAT_dom"/>
</dbReference>
<dbReference type="EMBL" id="FOAZ01000021">
    <property type="protein sequence ID" value="SEM23245.1"/>
    <property type="molecule type" value="Genomic_DNA"/>
</dbReference>
<evidence type="ECO:0000259" key="4">
    <source>
        <dbReference type="PROSITE" id="PS51186"/>
    </source>
</evidence>
<feature type="domain" description="N-acetyltransferase" evidence="4">
    <location>
        <begin position="44"/>
        <end position="193"/>
    </location>
</feature>
<evidence type="ECO:0000256" key="3">
    <source>
        <dbReference type="SAM" id="MobiDB-lite"/>
    </source>
</evidence>
<gene>
    <name evidence="5" type="ORF">SAMN05414137_12127</name>
</gene>
<dbReference type="GO" id="GO:0016747">
    <property type="term" value="F:acyltransferase activity, transferring groups other than amino-acyl groups"/>
    <property type="evidence" value="ECO:0007669"/>
    <property type="project" value="InterPro"/>
</dbReference>
<dbReference type="eggNOG" id="COG0454">
    <property type="taxonomic scope" value="Bacteria"/>
</dbReference>
<dbReference type="AlphaFoldDB" id="A0A1H7WPT7"/>
<dbReference type="CDD" id="cd04301">
    <property type="entry name" value="NAT_SF"/>
    <property type="match status" value="1"/>
</dbReference>
<evidence type="ECO:0000256" key="2">
    <source>
        <dbReference type="ARBA" id="ARBA00023315"/>
    </source>
</evidence>
<name>A0A1H7WPT7_STRJI</name>
<sequence>MLTRARGGGDSAHPDGAVRPGATRCNGAETAAKPVSTCLYVVRIIVDDLSGPAIAAFLEEHVQQMREISPPESKHALDLEGLRRPGITFWSLYDGEELVGCGALKRIDAEHAELKSMRTAVARKRGGVASRLLEHILAEARRSGFTRVSLETGSAEFFLPARRLYAKFGFADCPPFGDYRPDPLSTFMTRTLS</sequence>
<reference evidence="6" key="1">
    <citation type="submission" date="2016-10" db="EMBL/GenBank/DDBJ databases">
        <authorList>
            <person name="Varghese N."/>
        </authorList>
    </citation>
    <scope>NUCLEOTIDE SEQUENCE [LARGE SCALE GENOMIC DNA]</scope>
    <source>
        <strain evidence="6">DSM 45096 / BCRC 16803 / CGMCC 4.1857 / CIP 109030 / JCM 12277 / KCTC 19219 / NBRC 100920 / 33214</strain>
    </source>
</reference>
<feature type="region of interest" description="Disordered" evidence="3">
    <location>
        <begin position="1"/>
        <end position="21"/>
    </location>
</feature>
<feature type="compositionally biased region" description="Gly residues" evidence="3">
    <location>
        <begin position="1"/>
        <end position="10"/>
    </location>
</feature>
<dbReference type="InterPro" id="IPR050832">
    <property type="entry name" value="Bact_Acetyltransf"/>
</dbReference>
<dbReference type="SUPFAM" id="SSF55729">
    <property type="entry name" value="Acyl-CoA N-acyltransferases (Nat)"/>
    <property type="match status" value="1"/>
</dbReference>
<evidence type="ECO:0000313" key="5">
    <source>
        <dbReference type="EMBL" id="SEM23245.1"/>
    </source>
</evidence>
<keyword evidence="1 5" id="KW-0808">Transferase</keyword>
<dbReference type="Pfam" id="PF00583">
    <property type="entry name" value="Acetyltransf_1"/>
    <property type="match status" value="1"/>
</dbReference>
<proteinExistence type="predicted"/>
<dbReference type="Proteomes" id="UP000183015">
    <property type="component" value="Unassembled WGS sequence"/>
</dbReference>
<dbReference type="PROSITE" id="PS51186">
    <property type="entry name" value="GNAT"/>
    <property type="match status" value="1"/>
</dbReference>
<dbReference type="PANTHER" id="PTHR43877">
    <property type="entry name" value="AMINOALKYLPHOSPHONATE N-ACETYLTRANSFERASE-RELATED-RELATED"/>
    <property type="match status" value="1"/>
</dbReference>
<dbReference type="InterPro" id="IPR016181">
    <property type="entry name" value="Acyl_CoA_acyltransferase"/>
</dbReference>
<protein>
    <submittedName>
        <fullName evidence="5">Putative acetyltransferase</fullName>
    </submittedName>
</protein>
<dbReference type="Gene3D" id="3.40.630.30">
    <property type="match status" value="1"/>
</dbReference>